<proteinExistence type="predicted"/>
<name>A0A433IZG4_9PROT</name>
<protein>
    <submittedName>
        <fullName evidence="2">Uncharacterized protein</fullName>
    </submittedName>
</protein>
<keyword evidence="3" id="KW-1185">Reference proteome</keyword>
<gene>
    <name evidence="2" type="ORF">EJ913_30475</name>
</gene>
<evidence type="ECO:0000313" key="2">
    <source>
        <dbReference type="EMBL" id="RUQ60609.1"/>
    </source>
</evidence>
<dbReference type="OrthoDB" id="7310030at2"/>
<dbReference type="AlphaFoldDB" id="A0A433IZG4"/>
<dbReference type="Proteomes" id="UP000280346">
    <property type="component" value="Unassembled WGS sequence"/>
</dbReference>
<reference evidence="2 3" key="1">
    <citation type="submission" date="2018-12" db="EMBL/GenBank/DDBJ databases">
        <authorList>
            <person name="Yang Y."/>
        </authorList>
    </citation>
    <scope>NUCLEOTIDE SEQUENCE [LARGE SCALE GENOMIC DNA]</scope>
    <source>
        <strain evidence="2 3">GSF71</strain>
    </source>
</reference>
<evidence type="ECO:0000313" key="3">
    <source>
        <dbReference type="Proteomes" id="UP000280346"/>
    </source>
</evidence>
<feature type="region of interest" description="Disordered" evidence="1">
    <location>
        <begin position="39"/>
        <end position="60"/>
    </location>
</feature>
<comment type="caution">
    <text evidence="2">The sequence shown here is derived from an EMBL/GenBank/DDBJ whole genome shotgun (WGS) entry which is preliminary data.</text>
</comment>
<accession>A0A433IZG4</accession>
<sequence>MDIPAHRAAAVVPTPAHSFELRDGDRLVNLTEEEAAKALAPVTKGRKPASEPAPAAPLVD</sequence>
<dbReference type="EMBL" id="RZIJ01000052">
    <property type="protein sequence ID" value="RUQ60609.1"/>
    <property type="molecule type" value="Genomic_DNA"/>
</dbReference>
<evidence type="ECO:0000256" key="1">
    <source>
        <dbReference type="SAM" id="MobiDB-lite"/>
    </source>
</evidence>
<organism evidence="2 3">
    <name type="scientific">Azospirillum doebereinerae</name>
    <dbReference type="NCBI Taxonomy" id="92933"/>
    <lineage>
        <taxon>Bacteria</taxon>
        <taxon>Pseudomonadati</taxon>
        <taxon>Pseudomonadota</taxon>
        <taxon>Alphaproteobacteria</taxon>
        <taxon>Rhodospirillales</taxon>
        <taxon>Azospirillaceae</taxon>
        <taxon>Azospirillum</taxon>
    </lineage>
</organism>
<dbReference type="RefSeq" id="WP_127005092.1">
    <property type="nucleotide sequence ID" value="NZ_JBNPXW010000035.1"/>
</dbReference>